<keyword evidence="7" id="KW-0560">Oxidoreductase</keyword>
<dbReference type="GO" id="GO:0020037">
    <property type="term" value="F:heme binding"/>
    <property type="evidence" value="ECO:0007669"/>
    <property type="project" value="InterPro"/>
</dbReference>
<accession>A0A6N2K1P0</accession>
<evidence type="ECO:0000256" key="6">
    <source>
        <dbReference type="ARBA" id="ARBA00022989"/>
    </source>
</evidence>
<feature type="binding site" description="axial binding residue" evidence="11">
    <location>
        <position position="501"/>
    </location>
    <ligand>
        <name>heme</name>
        <dbReference type="ChEBI" id="CHEBI:30413"/>
    </ligand>
    <ligandPart>
        <name>Fe</name>
        <dbReference type="ChEBI" id="CHEBI:18248"/>
    </ligandPart>
</feature>
<evidence type="ECO:0000256" key="10">
    <source>
        <dbReference type="ARBA" id="ARBA00023136"/>
    </source>
</evidence>
<comment type="similarity">
    <text evidence="2">Belongs to the cytochrome P450 family.</text>
</comment>
<dbReference type="FunFam" id="1.10.630.10:FF:000026">
    <property type="entry name" value="Cytochrome P450 82C4"/>
    <property type="match status" value="1"/>
</dbReference>
<keyword evidence="8 11" id="KW-0408">Iron</keyword>
<dbReference type="PRINTS" id="PR00385">
    <property type="entry name" value="P450"/>
</dbReference>
<evidence type="ECO:0000256" key="11">
    <source>
        <dbReference type="PIRSR" id="PIRSR602401-1"/>
    </source>
</evidence>
<dbReference type="InterPro" id="IPR036396">
    <property type="entry name" value="Cyt_P450_sf"/>
</dbReference>
<keyword evidence="4 13" id="KW-0812">Transmembrane</keyword>
<evidence type="ECO:0000256" key="9">
    <source>
        <dbReference type="ARBA" id="ARBA00023033"/>
    </source>
</evidence>
<comment type="subcellular location">
    <subcellularLocation>
        <location evidence="1">Membrane</location>
        <topology evidence="1">Single-pass membrane protein</topology>
    </subcellularLocation>
</comment>
<name>A0A6N2K1P0_SALVM</name>
<dbReference type="InterPro" id="IPR001128">
    <property type="entry name" value="Cyt_P450"/>
</dbReference>
<dbReference type="InterPro" id="IPR002401">
    <property type="entry name" value="Cyt_P450_E_grp-I"/>
</dbReference>
<dbReference type="GO" id="GO:0004497">
    <property type="term" value="F:monooxygenase activity"/>
    <property type="evidence" value="ECO:0007669"/>
    <property type="project" value="UniProtKB-KW"/>
</dbReference>
<keyword evidence="10 13" id="KW-0472">Membrane</keyword>
<keyword evidence="6 13" id="KW-1133">Transmembrane helix</keyword>
<dbReference type="PROSITE" id="PS00086">
    <property type="entry name" value="CYTOCHROME_P450"/>
    <property type="match status" value="2"/>
</dbReference>
<feature type="compositionally biased region" description="Polar residues" evidence="12">
    <location>
        <begin position="933"/>
        <end position="953"/>
    </location>
</feature>
<dbReference type="GO" id="GO:0016705">
    <property type="term" value="F:oxidoreductase activity, acting on paired donors, with incorporation or reduction of molecular oxygen"/>
    <property type="evidence" value="ECO:0007669"/>
    <property type="project" value="InterPro"/>
</dbReference>
<proteinExistence type="inferred from homology"/>
<sequence>MYLKHFFLHTQPKMNVLAMGSFFLGLALLCIIWRILSTSHKRNKTLPPPEPSGAWPLIGHMRILNSQIPIFRALGDLADKQGPVFSIRLGMRRTLVISSWESVKECLKTNDRNFLNRPSFAASKYMGYDDAFFGFHPYGEYWLEMRKIVTQELLSNHRLQLFIDVRVSEIETCIKELYTTCSNGSVLVDMSQRFSYVVASVMLRLIAGKRYCGGIGKESEAFGRAIKEFFYLSGVLVMSDLIPFTGWMDFQGHLKSMKRVAKELDHVVSGWLEEHLQRREAVNVRKEEKDFMDVMLESLAVGDDPIFGYKRETIVKATALNLIVASIDTTSITLTWALSLLLNHTEVLKRVQKEIDIHVGTTRWVEESDIKNLVYFQAIVKETLRLYPPGPLLVPRESLEDCYVGGYLVPRGTQLLVNAWKLHRDPRIWENPCEFRPESTAMNVQVDMSEGLGLTLAKATPLGVVLAPRLEHKMFLTSHGSIDVRGQQFEYVPFGSGRRLCPGISSGLQMVYLTLSRLLQGFSFSTAMNAQVDMSIFLGLALLCIIWRILSTSHKRNKTLPPPEPSGAWPSIGHMRILNSQIPIFRALGDLADKHGPVFSIRLGLRRTLVISSRESVKECLKTNDRKFLNRPSSAASKYMGYDDAFFGFHPYGEYWLEMRKIVTQELLSNRRLQMLMNVRVSEIDTCIKELYTTCSNGSVLVDMSQWFSHVVASVMFRLLAGKRYCGGIAKESEAFVRAIKEFFYLSGVLVMSDLIPFTGWMDLQGHLKSMKRVAKELDHVVSGWLEEHLQRREAVNVRERRKDFMDVMLESLAVVDDPIFGYKRRTIVKATALRFLTSHGSIDVRGQQFEYVPFGSGRRLCPGISSSLQMLHLTLSRLLQGFSFSTAMNAQVDMSEGLGLTLPKATPLEVVLAPRLDHKINGKYFSRASSSMHHMENTVNQSQKKQNLTTTEPLVHGL</sequence>
<evidence type="ECO:0000256" key="4">
    <source>
        <dbReference type="ARBA" id="ARBA00022692"/>
    </source>
</evidence>
<evidence type="ECO:0000256" key="2">
    <source>
        <dbReference type="ARBA" id="ARBA00010617"/>
    </source>
</evidence>
<dbReference type="EMBL" id="CAADRP010000014">
    <property type="protein sequence ID" value="VFU21762.1"/>
    <property type="molecule type" value="Genomic_DNA"/>
</dbReference>
<gene>
    <name evidence="14" type="ORF">SVIM_LOCUS16438</name>
</gene>
<keyword evidence="3 11" id="KW-0349">Heme</keyword>
<feature type="transmembrane region" description="Helical" evidence="13">
    <location>
        <begin position="16"/>
        <end position="36"/>
    </location>
</feature>
<dbReference type="SUPFAM" id="SSF48264">
    <property type="entry name" value="Cytochrome P450"/>
    <property type="match status" value="2"/>
</dbReference>
<dbReference type="InterPro" id="IPR017972">
    <property type="entry name" value="Cyt_P450_CS"/>
</dbReference>
<dbReference type="PRINTS" id="PR00463">
    <property type="entry name" value="EP450I"/>
</dbReference>
<evidence type="ECO:0000256" key="1">
    <source>
        <dbReference type="ARBA" id="ARBA00004167"/>
    </source>
</evidence>
<dbReference type="PANTHER" id="PTHR47947">
    <property type="entry name" value="CYTOCHROME P450 82C3-RELATED"/>
    <property type="match status" value="1"/>
</dbReference>
<evidence type="ECO:0000256" key="5">
    <source>
        <dbReference type="ARBA" id="ARBA00022723"/>
    </source>
</evidence>
<feature type="transmembrane region" description="Helical" evidence="13">
    <location>
        <begin position="229"/>
        <end position="248"/>
    </location>
</feature>
<dbReference type="GO" id="GO:0005506">
    <property type="term" value="F:iron ion binding"/>
    <property type="evidence" value="ECO:0007669"/>
    <property type="project" value="InterPro"/>
</dbReference>
<protein>
    <recommendedName>
        <fullName evidence="15">Cytochrome P450</fullName>
    </recommendedName>
</protein>
<evidence type="ECO:0000256" key="3">
    <source>
        <dbReference type="ARBA" id="ARBA00022617"/>
    </source>
</evidence>
<dbReference type="Gene3D" id="1.10.630.10">
    <property type="entry name" value="Cytochrome P450"/>
    <property type="match status" value="3"/>
</dbReference>
<evidence type="ECO:0008006" key="15">
    <source>
        <dbReference type="Google" id="ProtNLM"/>
    </source>
</evidence>
<keyword evidence="5 11" id="KW-0479">Metal-binding</keyword>
<keyword evidence="9" id="KW-0503">Monooxygenase</keyword>
<evidence type="ECO:0000256" key="12">
    <source>
        <dbReference type="SAM" id="MobiDB-lite"/>
    </source>
</evidence>
<evidence type="ECO:0000256" key="13">
    <source>
        <dbReference type="SAM" id="Phobius"/>
    </source>
</evidence>
<evidence type="ECO:0000256" key="8">
    <source>
        <dbReference type="ARBA" id="ARBA00023004"/>
    </source>
</evidence>
<dbReference type="Pfam" id="PF00067">
    <property type="entry name" value="p450"/>
    <property type="match status" value="4"/>
</dbReference>
<dbReference type="InterPro" id="IPR050651">
    <property type="entry name" value="Plant_Cytochrome_P450_Monoox"/>
</dbReference>
<dbReference type="PANTHER" id="PTHR47947:SF1">
    <property type="entry name" value="CYTOCHROME P450 82E3"/>
    <property type="match status" value="1"/>
</dbReference>
<dbReference type="GO" id="GO:0016020">
    <property type="term" value="C:membrane"/>
    <property type="evidence" value="ECO:0007669"/>
    <property type="project" value="UniProtKB-SubCell"/>
</dbReference>
<organism evidence="14">
    <name type="scientific">Salix viminalis</name>
    <name type="common">Common osier</name>
    <name type="synonym">Basket willow</name>
    <dbReference type="NCBI Taxonomy" id="40686"/>
    <lineage>
        <taxon>Eukaryota</taxon>
        <taxon>Viridiplantae</taxon>
        <taxon>Streptophyta</taxon>
        <taxon>Embryophyta</taxon>
        <taxon>Tracheophyta</taxon>
        <taxon>Spermatophyta</taxon>
        <taxon>Magnoliopsida</taxon>
        <taxon>eudicotyledons</taxon>
        <taxon>Gunneridae</taxon>
        <taxon>Pentapetalae</taxon>
        <taxon>rosids</taxon>
        <taxon>fabids</taxon>
        <taxon>Malpighiales</taxon>
        <taxon>Salicaceae</taxon>
        <taxon>Saliceae</taxon>
        <taxon>Salix</taxon>
    </lineage>
</organism>
<evidence type="ECO:0000313" key="14">
    <source>
        <dbReference type="EMBL" id="VFU21762.1"/>
    </source>
</evidence>
<feature type="region of interest" description="Disordered" evidence="12">
    <location>
        <begin position="933"/>
        <end position="959"/>
    </location>
</feature>
<dbReference type="AlphaFoldDB" id="A0A6N2K1P0"/>
<comment type="cofactor">
    <cofactor evidence="11">
        <name>heme</name>
        <dbReference type="ChEBI" id="CHEBI:30413"/>
    </cofactor>
</comment>
<reference evidence="14" key="1">
    <citation type="submission" date="2019-03" db="EMBL/GenBank/DDBJ databases">
        <authorList>
            <person name="Mank J."/>
            <person name="Almeida P."/>
        </authorList>
    </citation>
    <scope>NUCLEOTIDE SEQUENCE</scope>
    <source>
        <strain evidence="14">78183</strain>
    </source>
</reference>
<evidence type="ECO:0000256" key="7">
    <source>
        <dbReference type="ARBA" id="ARBA00023002"/>
    </source>
</evidence>